<sequence length="114" mass="12366">MICHNGSLLFSIAVLLNVVRVNFARTDCAQKQYADFEDISSSHGKVYCGFGYHECGNNGNACCSNVNIYTIQLVLIILGPSTLVVAVTFLIVILTKFKARLSKDPTHPSPANSS</sequence>
<comment type="caution">
    <text evidence="3">The sequence shown here is derived from an EMBL/GenBank/DDBJ whole genome shotgun (WGS) entry which is preliminary data.</text>
</comment>
<name>A0A9D4GBL4_DREPO</name>
<protein>
    <submittedName>
        <fullName evidence="3">Uncharacterized protein</fullName>
    </submittedName>
</protein>
<keyword evidence="4" id="KW-1185">Reference proteome</keyword>
<feature type="signal peptide" evidence="2">
    <location>
        <begin position="1"/>
        <end position="24"/>
    </location>
</feature>
<gene>
    <name evidence="3" type="ORF">DPMN_142338</name>
</gene>
<reference evidence="3" key="2">
    <citation type="submission" date="2020-11" db="EMBL/GenBank/DDBJ databases">
        <authorList>
            <person name="McCartney M.A."/>
            <person name="Auch B."/>
            <person name="Kono T."/>
            <person name="Mallez S."/>
            <person name="Becker A."/>
            <person name="Gohl D.M."/>
            <person name="Silverstein K.A.T."/>
            <person name="Koren S."/>
            <person name="Bechman K.B."/>
            <person name="Herman A."/>
            <person name="Abrahante J.E."/>
            <person name="Garbe J."/>
        </authorList>
    </citation>
    <scope>NUCLEOTIDE SEQUENCE</scope>
    <source>
        <strain evidence="3">Duluth1</strain>
        <tissue evidence="3">Whole animal</tissue>
    </source>
</reference>
<dbReference type="Proteomes" id="UP000828390">
    <property type="component" value="Unassembled WGS sequence"/>
</dbReference>
<feature type="chain" id="PRO_5039259906" evidence="2">
    <location>
        <begin position="25"/>
        <end position="114"/>
    </location>
</feature>
<dbReference type="AlphaFoldDB" id="A0A9D4GBL4"/>
<keyword evidence="2" id="KW-0732">Signal</keyword>
<proteinExistence type="predicted"/>
<evidence type="ECO:0000256" key="2">
    <source>
        <dbReference type="SAM" id="SignalP"/>
    </source>
</evidence>
<keyword evidence="1" id="KW-1133">Transmembrane helix</keyword>
<keyword evidence="1" id="KW-0812">Transmembrane</keyword>
<feature type="transmembrane region" description="Helical" evidence="1">
    <location>
        <begin position="73"/>
        <end position="94"/>
    </location>
</feature>
<organism evidence="3 4">
    <name type="scientific">Dreissena polymorpha</name>
    <name type="common">Zebra mussel</name>
    <name type="synonym">Mytilus polymorpha</name>
    <dbReference type="NCBI Taxonomy" id="45954"/>
    <lineage>
        <taxon>Eukaryota</taxon>
        <taxon>Metazoa</taxon>
        <taxon>Spiralia</taxon>
        <taxon>Lophotrochozoa</taxon>
        <taxon>Mollusca</taxon>
        <taxon>Bivalvia</taxon>
        <taxon>Autobranchia</taxon>
        <taxon>Heteroconchia</taxon>
        <taxon>Euheterodonta</taxon>
        <taxon>Imparidentia</taxon>
        <taxon>Neoheterodontei</taxon>
        <taxon>Myida</taxon>
        <taxon>Dreissenoidea</taxon>
        <taxon>Dreissenidae</taxon>
        <taxon>Dreissena</taxon>
    </lineage>
</organism>
<evidence type="ECO:0000313" key="3">
    <source>
        <dbReference type="EMBL" id="KAH3813867.1"/>
    </source>
</evidence>
<accession>A0A9D4GBL4</accession>
<reference evidence="3" key="1">
    <citation type="journal article" date="2019" name="bioRxiv">
        <title>The Genome of the Zebra Mussel, Dreissena polymorpha: A Resource for Invasive Species Research.</title>
        <authorList>
            <person name="McCartney M.A."/>
            <person name="Auch B."/>
            <person name="Kono T."/>
            <person name="Mallez S."/>
            <person name="Zhang Y."/>
            <person name="Obille A."/>
            <person name="Becker A."/>
            <person name="Abrahante J.E."/>
            <person name="Garbe J."/>
            <person name="Badalamenti J.P."/>
            <person name="Herman A."/>
            <person name="Mangelson H."/>
            <person name="Liachko I."/>
            <person name="Sullivan S."/>
            <person name="Sone E.D."/>
            <person name="Koren S."/>
            <person name="Silverstein K.A.T."/>
            <person name="Beckman K.B."/>
            <person name="Gohl D.M."/>
        </authorList>
    </citation>
    <scope>NUCLEOTIDE SEQUENCE</scope>
    <source>
        <strain evidence="3">Duluth1</strain>
        <tissue evidence="3">Whole animal</tissue>
    </source>
</reference>
<evidence type="ECO:0000313" key="4">
    <source>
        <dbReference type="Proteomes" id="UP000828390"/>
    </source>
</evidence>
<evidence type="ECO:0000256" key="1">
    <source>
        <dbReference type="SAM" id="Phobius"/>
    </source>
</evidence>
<keyword evidence="1" id="KW-0472">Membrane</keyword>
<dbReference type="EMBL" id="JAIWYP010000006">
    <property type="protein sequence ID" value="KAH3813867.1"/>
    <property type="molecule type" value="Genomic_DNA"/>
</dbReference>